<dbReference type="SMART" id="SM01217">
    <property type="entry name" value="Fn3_like"/>
    <property type="match status" value="1"/>
</dbReference>
<dbReference type="SUPFAM" id="SSF51445">
    <property type="entry name" value="(Trans)glycosidases"/>
    <property type="match status" value="1"/>
</dbReference>
<gene>
    <name evidence="5" type="ORF">FOE78_14685</name>
</gene>
<dbReference type="PRINTS" id="PR00133">
    <property type="entry name" value="GLHYDRLASE3"/>
</dbReference>
<dbReference type="Pfam" id="PF14310">
    <property type="entry name" value="Fn3-like"/>
    <property type="match status" value="1"/>
</dbReference>
<evidence type="ECO:0000313" key="5">
    <source>
        <dbReference type="EMBL" id="QDP97001.1"/>
    </source>
</evidence>
<dbReference type="KEGG" id="mik:FOE78_14685"/>
<keyword evidence="2 5" id="KW-0378">Hydrolase</keyword>
<sequence>MHSWNDADLPVAERVDRLLAELTVEEKIGQLGSFWPRDSNREDGESKAADPVAVHAGPDSDTSPSGEVAPMQAVFDAGRRGFDRTAEHGLGQLTRVFGTAPISPADGAARLSELQRRVVKQSRFGIPAIAHEECLTGFTSYGATVYPAAIAWGATFDPELIKEMAAAIGSDLASVGVHQGLAPLLDVVRDYRWGRVEETIGEDPYLAGTLGTAYVQGLQGAGVIATLKHFAGYSAPRAGRNHAPVPMGRREFGEMMLPSFEMAVRLGRVRSVMNSYSDVDGVPVAADHELLTVTLRDRWGFDGTVVSDYWSVPFLHTMHRVAGDPTEAGALALAAGMDVELPETSAYHRLGQALKDGLISQQQLDLAVRRVLTHKIELGLLDADWTPDPTLSDVDLDSPRNRDIARRVAERSVILLANDGVLPYRPSDGAKIAVIGPCGGDIRTFFGCYSFPNHVLSRAGSSEIGLPGDDLVTALSAEFDRAGVTWAGGVPIQDENRSGIAGAVELARSADLVVLTVGDRAGMFGHGTSGEGCDSVDLSLPGLQRELAEAVLAVGTPVVLTVISGRPYALGGLAERSAAVIQAFMPGIEGGAALAGVLSGRINPAGRLPIGIPDHPGGQPGTYLAPPLGWFSDGVSNLDPRPLYPFGHGLGYTDFALNDLELDRTEIAPDGTVEVSATVINTGDRHGSEVVQLYAADPVARVTRPLKQLIGFARVDLEPGQRRKVTFTVHADRFSYLGPDYRRIVDPGTIELSIGRSSEDRPLTGEIEIIGAVREVGDRRILDTPVKITEG</sequence>
<comment type="similarity">
    <text evidence="1">Belongs to the glycosyl hydrolase 3 family.</text>
</comment>
<dbReference type="Gene3D" id="2.60.40.10">
    <property type="entry name" value="Immunoglobulins"/>
    <property type="match status" value="1"/>
</dbReference>
<proteinExistence type="inferred from homology"/>
<dbReference type="PANTHER" id="PTHR42715:SF10">
    <property type="entry name" value="BETA-GLUCOSIDASE"/>
    <property type="match status" value="1"/>
</dbReference>
<feature type="domain" description="Fibronectin type III-like" evidence="4">
    <location>
        <begin position="689"/>
        <end position="758"/>
    </location>
</feature>
<accession>A0A516Q1B4</accession>
<dbReference type="SUPFAM" id="SSF52279">
    <property type="entry name" value="Beta-D-glucan exohydrolase, C-terminal domain"/>
    <property type="match status" value="1"/>
</dbReference>
<dbReference type="GO" id="GO:0004553">
    <property type="term" value="F:hydrolase activity, hydrolyzing O-glycosyl compounds"/>
    <property type="evidence" value="ECO:0007669"/>
    <property type="project" value="InterPro"/>
</dbReference>
<dbReference type="InterPro" id="IPR002772">
    <property type="entry name" value="Glyco_hydro_3_C"/>
</dbReference>
<evidence type="ECO:0000256" key="1">
    <source>
        <dbReference type="ARBA" id="ARBA00005336"/>
    </source>
</evidence>
<dbReference type="InterPro" id="IPR026891">
    <property type="entry name" value="Fn3-like"/>
</dbReference>
<dbReference type="InterPro" id="IPR001764">
    <property type="entry name" value="Glyco_hydro_3_N"/>
</dbReference>
<dbReference type="InterPro" id="IPR036881">
    <property type="entry name" value="Glyco_hydro_3_C_sf"/>
</dbReference>
<dbReference type="InterPro" id="IPR050288">
    <property type="entry name" value="Cellulose_deg_GH3"/>
</dbReference>
<evidence type="ECO:0000313" key="6">
    <source>
        <dbReference type="Proteomes" id="UP000319263"/>
    </source>
</evidence>
<evidence type="ECO:0000256" key="2">
    <source>
        <dbReference type="ARBA" id="ARBA00022801"/>
    </source>
</evidence>
<feature type="region of interest" description="Disordered" evidence="3">
    <location>
        <begin position="33"/>
        <end position="67"/>
    </location>
</feature>
<dbReference type="GO" id="GO:0005975">
    <property type="term" value="P:carbohydrate metabolic process"/>
    <property type="evidence" value="ECO:0007669"/>
    <property type="project" value="InterPro"/>
</dbReference>
<evidence type="ECO:0000259" key="4">
    <source>
        <dbReference type="SMART" id="SM01217"/>
    </source>
</evidence>
<dbReference type="InterPro" id="IPR013783">
    <property type="entry name" value="Ig-like_fold"/>
</dbReference>
<organism evidence="5 6">
    <name type="scientific">Microlunatus elymi</name>
    <dbReference type="NCBI Taxonomy" id="2596828"/>
    <lineage>
        <taxon>Bacteria</taxon>
        <taxon>Bacillati</taxon>
        <taxon>Actinomycetota</taxon>
        <taxon>Actinomycetes</taxon>
        <taxon>Propionibacteriales</taxon>
        <taxon>Propionibacteriaceae</taxon>
        <taxon>Microlunatus</taxon>
    </lineage>
</organism>
<dbReference type="RefSeq" id="WP_143986962.1">
    <property type="nucleotide sequence ID" value="NZ_CP041692.1"/>
</dbReference>
<dbReference type="Gene3D" id="3.20.20.300">
    <property type="entry name" value="Glycoside hydrolase, family 3, N-terminal domain"/>
    <property type="match status" value="1"/>
</dbReference>
<dbReference type="Pfam" id="PF00933">
    <property type="entry name" value="Glyco_hydro_3"/>
    <property type="match status" value="1"/>
</dbReference>
<dbReference type="AlphaFoldDB" id="A0A516Q1B4"/>
<dbReference type="InterPro" id="IPR017853">
    <property type="entry name" value="GH"/>
</dbReference>
<dbReference type="Pfam" id="PF01915">
    <property type="entry name" value="Glyco_hydro_3_C"/>
    <property type="match status" value="1"/>
</dbReference>
<dbReference type="PANTHER" id="PTHR42715">
    <property type="entry name" value="BETA-GLUCOSIDASE"/>
    <property type="match status" value="1"/>
</dbReference>
<dbReference type="OrthoDB" id="9803863at2"/>
<reference evidence="5 6" key="1">
    <citation type="submission" date="2019-07" db="EMBL/GenBank/DDBJ databases">
        <title>Microlunatus dokdonensis sp. nov. isolated from the rhizospheric soil of the wild plant Elymus tsukushiensis.</title>
        <authorList>
            <person name="Ghim S.-Y."/>
            <person name="Hwang Y.-J."/>
            <person name="Son J.-S."/>
            <person name="Shin J.-H."/>
        </authorList>
    </citation>
    <scope>NUCLEOTIDE SEQUENCE [LARGE SCALE GENOMIC DNA]</scope>
    <source>
        <strain evidence="5 6">KUDC0627</strain>
    </source>
</reference>
<name>A0A516Q1B4_9ACTN</name>
<evidence type="ECO:0000256" key="3">
    <source>
        <dbReference type="SAM" id="MobiDB-lite"/>
    </source>
</evidence>
<dbReference type="Gene3D" id="3.40.50.1700">
    <property type="entry name" value="Glycoside hydrolase family 3 C-terminal domain"/>
    <property type="match status" value="1"/>
</dbReference>
<dbReference type="Proteomes" id="UP000319263">
    <property type="component" value="Chromosome"/>
</dbReference>
<dbReference type="EMBL" id="CP041692">
    <property type="protein sequence ID" value="QDP97001.1"/>
    <property type="molecule type" value="Genomic_DNA"/>
</dbReference>
<keyword evidence="6" id="KW-1185">Reference proteome</keyword>
<dbReference type="InterPro" id="IPR036962">
    <property type="entry name" value="Glyco_hydro_3_N_sf"/>
</dbReference>
<feature type="compositionally biased region" description="Basic and acidic residues" evidence="3">
    <location>
        <begin position="38"/>
        <end position="48"/>
    </location>
</feature>
<protein>
    <submittedName>
        <fullName evidence="5">Glycosyl hydrolase</fullName>
    </submittedName>
</protein>